<proteinExistence type="predicted"/>
<evidence type="ECO:0000313" key="1">
    <source>
        <dbReference type="EMBL" id="KAL0420935.1"/>
    </source>
</evidence>
<reference evidence="1" key="1">
    <citation type="submission" date="2020-06" db="EMBL/GenBank/DDBJ databases">
        <authorList>
            <person name="Li T."/>
            <person name="Hu X."/>
            <person name="Zhang T."/>
            <person name="Song X."/>
            <person name="Zhang H."/>
            <person name="Dai N."/>
            <person name="Sheng W."/>
            <person name="Hou X."/>
            <person name="Wei L."/>
        </authorList>
    </citation>
    <scope>NUCLEOTIDE SEQUENCE</scope>
    <source>
        <strain evidence="1">KEN1</strain>
        <tissue evidence="1">Leaf</tissue>
    </source>
</reference>
<accession>A0AAW2UVH6</accession>
<organism evidence="1">
    <name type="scientific">Sesamum latifolium</name>
    <dbReference type="NCBI Taxonomy" id="2727402"/>
    <lineage>
        <taxon>Eukaryota</taxon>
        <taxon>Viridiplantae</taxon>
        <taxon>Streptophyta</taxon>
        <taxon>Embryophyta</taxon>
        <taxon>Tracheophyta</taxon>
        <taxon>Spermatophyta</taxon>
        <taxon>Magnoliopsida</taxon>
        <taxon>eudicotyledons</taxon>
        <taxon>Gunneridae</taxon>
        <taxon>Pentapetalae</taxon>
        <taxon>asterids</taxon>
        <taxon>lamiids</taxon>
        <taxon>Lamiales</taxon>
        <taxon>Pedaliaceae</taxon>
        <taxon>Sesamum</taxon>
    </lineage>
</organism>
<comment type="caution">
    <text evidence="1">The sequence shown here is derived from an EMBL/GenBank/DDBJ whole genome shotgun (WGS) entry which is preliminary data.</text>
</comment>
<gene>
    <name evidence="1" type="ORF">Slati_3116400</name>
</gene>
<name>A0AAW2UVH6_9LAMI</name>
<reference evidence="1" key="2">
    <citation type="journal article" date="2024" name="Plant">
        <title>Genomic evolution and insights into agronomic trait innovations of Sesamum species.</title>
        <authorList>
            <person name="Miao H."/>
            <person name="Wang L."/>
            <person name="Qu L."/>
            <person name="Liu H."/>
            <person name="Sun Y."/>
            <person name="Le M."/>
            <person name="Wang Q."/>
            <person name="Wei S."/>
            <person name="Zheng Y."/>
            <person name="Lin W."/>
            <person name="Duan Y."/>
            <person name="Cao H."/>
            <person name="Xiong S."/>
            <person name="Wang X."/>
            <person name="Wei L."/>
            <person name="Li C."/>
            <person name="Ma Q."/>
            <person name="Ju M."/>
            <person name="Zhao R."/>
            <person name="Li G."/>
            <person name="Mu C."/>
            <person name="Tian Q."/>
            <person name="Mei H."/>
            <person name="Zhang T."/>
            <person name="Gao T."/>
            <person name="Zhang H."/>
        </authorList>
    </citation>
    <scope>NUCLEOTIDE SEQUENCE</scope>
    <source>
        <strain evidence="1">KEN1</strain>
    </source>
</reference>
<dbReference type="EMBL" id="JACGWN010000011">
    <property type="protein sequence ID" value="KAL0420935.1"/>
    <property type="molecule type" value="Genomic_DNA"/>
</dbReference>
<evidence type="ECO:0008006" key="2">
    <source>
        <dbReference type="Google" id="ProtNLM"/>
    </source>
</evidence>
<sequence length="72" mass="7771">MSVDDGHCGLESRQRARRCGRRQVACAGMRAHGRAGAHVRVRSAGSAHGQHTDADDLRQAIRWLAQNVPGGQ</sequence>
<protein>
    <recommendedName>
        <fullName evidence="2">Peptidase S9 prolyl oligopeptidase catalytic domain-containing protein</fullName>
    </recommendedName>
</protein>
<dbReference type="AlphaFoldDB" id="A0AAW2UVH6"/>